<evidence type="ECO:0000256" key="1">
    <source>
        <dbReference type="SAM" id="MobiDB-lite"/>
    </source>
</evidence>
<evidence type="ECO:0000313" key="2">
    <source>
        <dbReference type="EMBL" id="TDC02833.1"/>
    </source>
</evidence>
<dbReference type="OrthoDB" id="4266042at2"/>
<gene>
    <name evidence="2" type="ORF">E1267_28350</name>
</gene>
<reference evidence="2 3" key="1">
    <citation type="submission" date="2019-02" db="EMBL/GenBank/DDBJ databases">
        <title>Draft genome sequences of novel Actinobacteria.</title>
        <authorList>
            <person name="Sahin N."/>
            <person name="Ay H."/>
            <person name="Saygin H."/>
        </authorList>
    </citation>
    <scope>NUCLEOTIDE SEQUENCE [LARGE SCALE GENOMIC DNA]</scope>
    <source>
        <strain evidence="2 3">KC201</strain>
    </source>
</reference>
<feature type="compositionally biased region" description="Polar residues" evidence="1">
    <location>
        <begin position="139"/>
        <end position="152"/>
    </location>
</feature>
<evidence type="ECO:0000313" key="3">
    <source>
        <dbReference type="Proteomes" id="UP000295157"/>
    </source>
</evidence>
<dbReference type="Proteomes" id="UP000295157">
    <property type="component" value="Unassembled WGS sequence"/>
</dbReference>
<name>A0A4R4N6F2_9ACTN</name>
<sequence>MSIMNHAGDGEGKDLAADALPVHLLPVLQQLLEGTPDVTASRRLNMSPRTFSRRVAELLDYLGVQTRFQGGVEAVLRGWAPARHGRPSGRQPCTDSLGNVVRSAGANASEGAHRVQDRCQASRQKLGPTERTSPIAHLISSNAPAQMSQSPS</sequence>
<protein>
    <submittedName>
        <fullName evidence="2">Uncharacterized protein</fullName>
    </submittedName>
</protein>
<dbReference type="EMBL" id="SMJZ01000127">
    <property type="protein sequence ID" value="TDC02833.1"/>
    <property type="molecule type" value="Genomic_DNA"/>
</dbReference>
<organism evidence="2 3">
    <name type="scientific">Nonomuraea longispora</name>
    <dbReference type="NCBI Taxonomy" id="1848320"/>
    <lineage>
        <taxon>Bacteria</taxon>
        <taxon>Bacillati</taxon>
        <taxon>Actinomycetota</taxon>
        <taxon>Actinomycetes</taxon>
        <taxon>Streptosporangiales</taxon>
        <taxon>Streptosporangiaceae</taxon>
        <taxon>Nonomuraea</taxon>
    </lineage>
</organism>
<comment type="caution">
    <text evidence="2">The sequence shown here is derived from an EMBL/GenBank/DDBJ whole genome shotgun (WGS) entry which is preliminary data.</text>
</comment>
<dbReference type="AlphaFoldDB" id="A0A4R4N6F2"/>
<proteinExistence type="predicted"/>
<feature type="region of interest" description="Disordered" evidence="1">
    <location>
        <begin position="121"/>
        <end position="152"/>
    </location>
</feature>
<keyword evidence="3" id="KW-1185">Reference proteome</keyword>
<accession>A0A4R4N6F2</accession>